<dbReference type="Gene3D" id="3.30.559.10">
    <property type="entry name" value="Chloramphenicol acetyltransferase-like domain"/>
    <property type="match status" value="1"/>
</dbReference>
<dbReference type="PROSITE" id="PS00455">
    <property type="entry name" value="AMP_BINDING"/>
    <property type="match status" value="1"/>
</dbReference>
<dbReference type="SUPFAM" id="SSF56801">
    <property type="entry name" value="Acetyl-CoA synthetase-like"/>
    <property type="match status" value="1"/>
</dbReference>
<dbReference type="Proteomes" id="UP000594903">
    <property type="component" value="Chromosome"/>
</dbReference>
<accession>A0A378XJV3</accession>
<feature type="domain" description="AMP-dependent synthetase/ligase" evidence="1">
    <location>
        <begin position="450"/>
        <end position="793"/>
    </location>
</feature>
<protein>
    <submittedName>
        <fullName evidence="2">AMP-binding protein</fullName>
    </submittedName>
    <submittedName>
        <fullName evidence="3">Tyrocidine synthase III</fullName>
    </submittedName>
</protein>
<evidence type="ECO:0000313" key="3">
    <source>
        <dbReference type="EMBL" id="SUA57699.1"/>
    </source>
</evidence>
<dbReference type="Proteomes" id="UP000254603">
    <property type="component" value="Unassembled WGS sequence"/>
</dbReference>
<name>A0A378XJV3_9BURK</name>
<dbReference type="OrthoDB" id="6297021at2"/>
<dbReference type="RefSeq" id="WP_018575388.1">
    <property type="nucleotide sequence ID" value="NZ_CP065725.1"/>
</dbReference>
<dbReference type="GO" id="GO:0043041">
    <property type="term" value="P:amino acid activation for nonribosomal peptide biosynthetic process"/>
    <property type="evidence" value="ECO:0007669"/>
    <property type="project" value="TreeGrafter"/>
</dbReference>
<dbReference type="Gene3D" id="3.30.559.30">
    <property type="entry name" value="Nonribosomal peptide synthetase, condensation domain"/>
    <property type="match status" value="1"/>
</dbReference>
<dbReference type="GO" id="GO:0044550">
    <property type="term" value="P:secondary metabolite biosynthetic process"/>
    <property type="evidence" value="ECO:0007669"/>
    <property type="project" value="TreeGrafter"/>
</dbReference>
<proteinExistence type="predicted"/>
<dbReference type="InterPro" id="IPR045851">
    <property type="entry name" value="AMP-bd_C_sf"/>
</dbReference>
<evidence type="ECO:0000313" key="2">
    <source>
        <dbReference type="EMBL" id="QPT39830.1"/>
    </source>
</evidence>
<organism evidence="3 4">
    <name type="scientific">Oligella ureolytica</name>
    <dbReference type="NCBI Taxonomy" id="90244"/>
    <lineage>
        <taxon>Bacteria</taxon>
        <taxon>Pseudomonadati</taxon>
        <taxon>Pseudomonadota</taxon>
        <taxon>Betaproteobacteria</taxon>
        <taxon>Burkholderiales</taxon>
        <taxon>Alcaligenaceae</taxon>
        <taxon>Oligella</taxon>
    </lineage>
</organism>
<dbReference type="EMBL" id="CP065725">
    <property type="protein sequence ID" value="QPT39830.1"/>
    <property type="molecule type" value="Genomic_DNA"/>
</dbReference>
<reference evidence="2 5" key="2">
    <citation type="submission" date="2020-12" db="EMBL/GenBank/DDBJ databases">
        <title>FDA dAtabase for Regulatory Grade micrObial Sequences (FDA-ARGOS): Supporting development and validation of Infectious Disease Dx tests.</title>
        <authorList>
            <person name="Sproer C."/>
            <person name="Gronow S."/>
            <person name="Severitt S."/>
            <person name="Schroder I."/>
            <person name="Tallon L."/>
            <person name="Sadzewicz L."/>
            <person name="Zhao X."/>
            <person name="Boylan J."/>
            <person name="Ott S."/>
            <person name="Bowen H."/>
            <person name="Vavikolanu K."/>
            <person name="Mehta A."/>
            <person name="Aluvathingal J."/>
            <person name="Nadendla S."/>
            <person name="Lowell S."/>
            <person name="Myers T."/>
            <person name="Yan Y."/>
            <person name="Sichtig H."/>
        </authorList>
    </citation>
    <scope>NUCLEOTIDE SEQUENCE [LARGE SCALE GENOMIC DNA]</scope>
    <source>
        <strain evidence="2 5">FDAARGOS_872</strain>
    </source>
</reference>
<dbReference type="InterPro" id="IPR000873">
    <property type="entry name" value="AMP-dep_synth/lig_dom"/>
</dbReference>
<evidence type="ECO:0000313" key="4">
    <source>
        <dbReference type="Proteomes" id="UP000254603"/>
    </source>
</evidence>
<dbReference type="STRING" id="1122619.GCA_000373745_02206"/>
<dbReference type="InterPro" id="IPR042099">
    <property type="entry name" value="ANL_N_sf"/>
</dbReference>
<dbReference type="Gene3D" id="3.30.300.30">
    <property type="match status" value="1"/>
</dbReference>
<evidence type="ECO:0000313" key="5">
    <source>
        <dbReference type="Proteomes" id="UP000594903"/>
    </source>
</evidence>
<dbReference type="Gene3D" id="3.40.50.12780">
    <property type="entry name" value="N-terminal domain of ligase-like"/>
    <property type="match status" value="1"/>
</dbReference>
<dbReference type="AlphaFoldDB" id="A0A378XJV3"/>
<dbReference type="PANTHER" id="PTHR45527:SF1">
    <property type="entry name" value="FATTY ACID SYNTHASE"/>
    <property type="match status" value="1"/>
</dbReference>
<evidence type="ECO:0000259" key="1">
    <source>
        <dbReference type="Pfam" id="PF00501"/>
    </source>
</evidence>
<sequence>MTSALNVMQQAYMVGRTADFPLGAVDMQDVRCFLLETSSERVVQAISKVFASYPLLQFCIAGDNQSFANKKYQSIESNLLRATSQVTVGEIEDLAQQRIENFISKPFDVHDALWRIALDELTFVETGNQKSLVTFSFNGLLLDGFAISRIIAEVLKCAMTGEFRPSLAIINTFQNQSLSITDETNWPLYFRGVESVIQLPWSSNLETIMWTQRKRVSLRIEKNLFEAVHKCVMPYGVFSNSAYLFAILKALSNLNGRETPFVISIPTSKNSANKQLGNHSAFLPVVYHVKNSSLLEELRTLQDNILGMLASAADGMNAIQYLSKQLKTILPLPVAFTNGLLWDIHESIAGVVYLGGTTETPQLALDIRLSHLNHKTILLELDYAVASLSEEIVQSIAKQIVINLKWLANKDNLTELPMVPVQADVIKKGETSISYAQAIFENIYTDAMMTKPALASQERMITYSDLGKYVAQASNILGQYNIDKGDVVAIALPKCFEYVYYALASLFAGVVWFPLDNAAPIERMVYQLRNAKARGVICDIAQIDAETIKNKLDITIIDSSSIQLCADVVQPRLNLLPEKSPSCYLYTSGTTGLPKCVALNNTAINNTIKQTIQEWHLNSEDKIFSATPFYHDMSLFDILATFTVGATLIVPEKENSKDPFLWSSLLQKYEVTIWVSVPAIVDMLLMAADFKSLQSLRLLAQGGDYIREKTLRMLRSYNLSLTLYSLGGPTETTIWSIWHKIDIDKDIVRYGSIPYGVALSGNNYYILDEQNGECDVGELGRIAMSGINLSNGYIVDGELRCEDYKDIELRGKYQKVYVASDMGKLSPAGLIIFEGREEGYFKIKGVRVSAKEIENAVLMLDFIEQCVAVELQDDDLSYAELGVAYTLIDEEFIHIGPDDLINALNTYLPESHIPTRWLRVNSMPLTANSKIDRQHIRKLMKASDYSSQETDDVELNLQQIGEANPGISLDKAFYEKFLSEMQGSTVTNVANDNEDKHILGIATEHEQRVWFLHERDPLSLMASINVSFHLVGNLILIRFISSINALYDGLSSFNLAFFVDEDGVLRREHRDYKQDEVIFLLKANTLEEAKT</sequence>
<dbReference type="GO" id="GO:0031177">
    <property type="term" value="F:phosphopantetheine binding"/>
    <property type="evidence" value="ECO:0007669"/>
    <property type="project" value="TreeGrafter"/>
</dbReference>
<keyword evidence="5" id="KW-1185">Reference proteome</keyword>
<dbReference type="InterPro" id="IPR020845">
    <property type="entry name" value="AMP-binding_CS"/>
</dbReference>
<dbReference type="EMBL" id="UGSB01000001">
    <property type="protein sequence ID" value="SUA57699.1"/>
    <property type="molecule type" value="Genomic_DNA"/>
</dbReference>
<dbReference type="Pfam" id="PF00501">
    <property type="entry name" value="AMP-binding"/>
    <property type="match status" value="1"/>
</dbReference>
<reference evidence="3 4" key="1">
    <citation type="submission" date="2018-06" db="EMBL/GenBank/DDBJ databases">
        <authorList>
            <consortium name="Pathogen Informatics"/>
            <person name="Doyle S."/>
        </authorList>
    </citation>
    <scope>NUCLEOTIDE SEQUENCE [LARGE SCALE GENOMIC DNA]</scope>
    <source>
        <strain evidence="3 4">NCTC11997</strain>
    </source>
</reference>
<gene>
    <name evidence="3" type="primary">tycC</name>
    <name evidence="2" type="ORF">I6G29_12030</name>
    <name evidence="3" type="ORF">NCTC11997_02480</name>
</gene>
<dbReference type="GO" id="GO:0005737">
    <property type="term" value="C:cytoplasm"/>
    <property type="evidence" value="ECO:0007669"/>
    <property type="project" value="TreeGrafter"/>
</dbReference>
<dbReference type="SUPFAM" id="SSF52777">
    <property type="entry name" value="CoA-dependent acyltransferases"/>
    <property type="match status" value="1"/>
</dbReference>
<dbReference type="PANTHER" id="PTHR45527">
    <property type="entry name" value="NONRIBOSOMAL PEPTIDE SYNTHETASE"/>
    <property type="match status" value="1"/>
</dbReference>
<dbReference type="InterPro" id="IPR023213">
    <property type="entry name" value="CAT-like_dom_sf"/>
</dbReference>